<evidence type="ECO:0000313" key="3">
    <source>
        <dbReference type="Proteomes" id="UP001500908"/>
    </source>
</evidence>
<dbReference type="EMBL" id="BAABDD010000004">
    <property type="protein sequence ID" value="GAA3732256.1"/>
    <property type="molecule type" value="Genomic_DNA"/>
</dbReference>
<evidence type="ECO:0000256" key="1">
    <source>
        <dbReference type="SAM" id="Phobius"/>
    </source>
</evidence>
<feature type="transmembrane region" description="Helical" evidence="1">
    <location>
        <begin position="259"/>
        <end position="284"/>
    </location>
</feature>
<reference evidence="3" key="1">
    <citation type="journal article" date="2019" name="Int. J. Syst. Evol. Microbiol.">
        <title>The Global Catalogue of Microorganisms (GCM) 10K type strain sequencing project: providing services to taxonomists for standard genome sequencing and annotation.</title>
        <authorList>
            <consortium name="The Broad Institute Genomics Platform"/>
            <consortium name="The Broad Institute Genome Sequencing Center for Infectious Disease"/>
            <person name="Wu L."/>
            <person name="Ma J."/>
        </authorList>
    </citation>
    <scope>NUCLEOTIDE SEQUENCE [LARGE SCALE GENOMIC DNA]</scope>
    <source>
        <strain evidence="3">JCM 17137</strain>
    </source>
</reference>
<feature type="transmembrane region" description="Helical" evidence="1">
    <location>
        <begin position="296"/>
        <end position="323"/>
    </location>
</feature>
<dbReference type="Proteomes" id="UP001500908">
    <property type="component" value="Unassembled WGS sequence"/>
</dbReference>
<keyword evidence="1" id="KW-0472">Membrane</keyword>
<gene>
    <name evidence="2" type="ORF">GCM10022402_11090</name>
</gene>
<keyword evidence="3" id="KW-1185">Reference proteome</keyword>
<evidence type="ECO:0008006" key="4">
    <source>
        <dbReference type="Google" id="ProtNLM"/>
    </source>
</evidence>
<proteinExistence type="predicted"/>
<protein>
    <recommendedName>
        <fullName evidence="4">FtsX-like permease family protein</fullName>
    </recommendedName>
</protein>
<name>A0ABP7FBI3_9ACTN</name>
<organism evidence="2 3">
    <name type="scientific">Salinactinospora qingdaonensis</name>
    <dbReference type="NCBI Taxonomy" id="702744"/>
    <lineage>
        <taxon>Bacteria</taxon>
        <taxon>Bacillati</taxon>
        <taxon>Actinomycetota</taxon>
        <taxon>Actinomycetes</taxon>
        <taxon>Streptosporangiales</taxon>
        <taxon>Nocardiopsidaceae</taxon>
        <taxon>Salinactinospora</taxon>
    </lineage>
</organism>
<dbReference type="RefSeq" id="WP_344967989.1">
    <property type="nucleotide sequence ID" value="NZ_BAABDD010000004.1"/>
</dbReference>
<sequence length="331" mass="35049">MRVRLVCSSVLIGVLSAFVAWALHWAVVNYQDVTYEMPGTVTTLRFAHGPHGVDDAEVPVVLDELRDFIDDRSLALVIGSAGQGYPQLVVADPEGVVPWYAPARSSGSGNAAAAAHVFEGTYSQQQWLAGRSPSLVPDGVEVVGTMVPPEGSGDVQFVRTLGDYRLPPGDYVVTTTDPAELAEFTGILHRAGFEARWTRRLPFTGHLTRDPVFGATVVLLGAGCLAAALFWTLGLRVRAREFAIRRRHGATRLALVRQVWLRGLAAQAFGIVVGVALSGALVALAGREVLGRTEYLLMSASVGLGLVLAAGAWLAAAVAGTWARNGAGRAS</sequence>
<keyword evidence="1" id="KW-0812">Transmembrane</keyword>
<comment type="caution">
    <text evidence="2">The sequence shown here is derived from an EMBL/GenBank/DDBJ whole genome shotgun (WGS) entry which is preliminary data.</text>
</comment>
<feature type="transmembrane region" description="Helical" evidence="1">
    <location>
        <begin position="212"/>
        <end position="238"/>
    </location>
</feature>
<accession>A0ABP7FBI3</accession>
<keyword evidence="1" id="KW-1133">Transmembrane helix</keyword>
<evidence type="ECO:0000313" key="2">
    <source>
        <dbReference type="EMBL" id="GAA3732256.1"/>
    </source>
</evidence>